<comment type="caution">
    <text evidence="2">The sequence shown here is derived from an EMBL/GenBank/DDBJ whole genome shotgun (WGS) entry which is preliminary data.</text>
</comment>
<dbReference type="EMBL" id="LHXO01000052">
    <property type="protein sequence ID" value="KXA94541.1"/>
    <property type="molecule type" value="Genomic_DNA"/>
</dbReference>
<reference evidence="2 3" key="1">
    <citation type="journal article" date="2016" name="Sci. Rep.">
        <title>Metabolic traits of an uncultured archaeal lineage -MSBL1- from brine pools of the Red Sea.</title>
        <authorList>
            <person name="Mwirichia R."/>
            <person name="Alam I."/>
            <person name="Rashid M."/>
            <person name="Vinu M."/>
            <person name="Ba-Alawi W."/>
            <person name="Anthony Kamau A."/>
            <person name="Kamanda Ngugi D."/>
            <person name="Goker M."/>
            <person name="Klenk H.P."/>
            <person name="Bajic V."/>
            <person name="Stingl U."/>
        </authorList>
    </citation>
    <scope>NUCLEOTIDE SEQUENCE [LARGE SCALE GENOMIC DNA]</scope>
    <source>
        <strain evidence="2">SCGC-AAA259E19</strain>
    </source>
</reference>
<dbReference type="PANTHER" id="PTHR39465">
    <property type="entry name" value="DNA LIGASE D, 3'-PHOSPHOESTERASE DOMAIN"/>
    <property type="match status" value="1"/>
</dbReference>
<feature type="domain" description="DNA ligase D 3'-phosphoesterase" evidence="1">
    <location>
        <begin position="11"/>
        <end position="111"/>
    </location>
</feature>
<dbReference type="AlphaFoldDB" id="A0A133UK18"/>
<dbReference type="InterPro" id="IPR014144">
    <property type="entry name" value="LigD_PE_domain"/>
</dbReference>
<dbReference type="Pfam" id="PF13298">
    <property type="entry name" value="LigD_N"/>
    <property type="match status" value="1"/>
</dbReference>
<dbReference type="NCBIfam" id="TIGR02777">
    <property type="entry name" value="LigD_PE_dom"/>
    <property type="match status" value="1"/>
</dbReference>
<name>A0A133UK18_9EURY</name>
<sequence>MAVGELKYSIQKHDASTLHYDLRLEREGVLKSWAIPKGPSEDPSDKRLAIRTEDHPTDYAFFEGEIAEGRYGAGEVELWDKGSYEPIKWRKNEIIVNIDGEKLAGKHVLIRFQPEENPENWLFFKKKEK</sequence>
<evidence type="ECO:0000259" key="1">
    <source>
        <dbReference type="Pfam" id="PF13298"/>
    </source>
</evidence>
<dbReference type="PANTHER" id="PTHR39465:SF1">
    <property type="entry name" value="DNA LIGASE D 3'-PHOSPHOESTERASE DOMAIN-CONTAINING PROTEIN"/>
    <property type="match status" value="1"/>
</dbReference>
<organism evidence="2 3">
    <name type="scientific">candidate division MSBL1 archaeon SCGC-AAA259E19</name>
    <dbReference type="NCBI Taxonomy" id="1698264"/>
    <lineage>
        <taxon>Archaea</taxon>
        <taxon>Methanobacteriati</taxon>
        <taxon>Methanobacteriota</taxon>
        <taxon>candidate division MSBL1</taxon>
    </lineage>
</organism>
<protein>
    <recommendedName>
        <fullName evidence="1">DNA ligase D 3'-phosphoesterase domain-containing protein</fullName>
    </recommendedName>
</protein>
<dbReference type="PATRIC" id="fig|1698264.3.peg.1519"/>
<keyword evidence="3" id="KW-1185">Reference proteome</keyword>
<proteinExistence type="predicted"/>
<evidence type="ECO:0000313" key="2">
    <source>
        <dbReference type="EMBL" id="KXA94541.1"/>
    </source>
</evidence>
<evidence type="ECO:0000313" key="3">
    <source>
        <dbReference type="Proteomes" id="UP000070284"/>
    </source>
</evidence>
<dbReference type="Proteomes" id="UP000070284">
    <property type="component" value="Unassembled WGS sequence"/>
</dbReference>
<gene>
    <name evidence="2" type="ORF">AKJ65_04095</name>
</gene>
<accession>A0A133UK18</accession>